<comment type="caution">
    <text evidence="2">The sequence shown here is derived from an EMBL/GenBank/DDBJ whole genome shotgun (WGS) entry which is preliminary data.</text>
</comment>
<proteinExistence type="predicted"/>
<organism evidence="2 3">
    <name type="scientific">Ensete ventricosum</name>
    <name type="common">Abyssinian banana</name>
    <name type="synonym">Musa ensete</name>
    <dbReference type="NCBI Taxonomy" id="4639"/>
    <lineage>
        <taxon>Eukaryota</taxon>
        <taxon>Viridiplantae</taxon>
        <taxon>Streptophyta</taxon>
        <taxon>Embryophyta</taxon>
        <taxon>Tracheophyta</taxon>
        <taxon>Spermatophyta</taxon>
        <taxon>Magnoliopsida</taxon>
        <taxon>Liliopsida</taxon>
        <taxon>Zingiberales</taxon>
        <taxon>Musaceae</taxon>
        <taxon>Ensete</taxon>
    </lineage>
</organism>
<feature type="compositionally biased region" description="Low complexity" evidence="1">
    <location>
        <begin position="28"/>
        <end position="39"/>
    </location>
</feature>
<dbReference type="EMBL" id="AMZH03024667">
    <property type="protein sequence ID" value="RRT35686.1"/>
    <property type="molecule type" value="Genomic_DNA"/>
</dbReference>
<dbReference type="AlphaFoldDB" id="A0A426X881"/>
<evidence type="ECO:0000313" key="3">
    <source>
        <dbReference type="Proteomes" id="UP000287651"/>
    </source>
</evidence>
<evidence type="ECO:0000256" key="1">
    <source>
        <dbReference type="SAM" id="MobiDB-lite"/>
    </source>
</evidence>
<name>A0A426X881_ENSVE</name>
<dbReference type="Proteomes" id="UP000287651">
    <property type="component" value="Unassembled WGS sequence"/>
</dbReference>
<gene>
    <name evidence="2" type="ORF">B296_00053770</name>
</gene>
<sequence length="152" mass="16276">MSSSGSSSDRSTPSASSEGTRSDGPEASVSGSSFSGMPSSIDAKSLRDLEVMKSCHDITSVITEEPLGLIWKRYSIPEEYVLQAPLSKQRLYKPKSSKLSISVDALEAGLEIVYPYIPDQASSSLAVSTRWISTVKLLQSDLATLAQREGGE</sequence>
<feature type="compositionally biased region" description="Low complexity" evidence="1">
    <location>
        <begin position="1"/>
        <end position="17"/>
    </location>
</feature>
<feature type="region of interest" description="Disordered" evidence="1">
    <location>
        <begin position="1"/>
        <end position="39"/>
    </location>
</feature>
<evidence type="ECO:0000313" key="2">
    <source>
        <dbReference type="EMBL" id="RRT35686.1"/>
    </source>
</evidence>
<protein>
    <submittedName>
        <fullName evidence="2">Uncharacterized protein</fullName>
    </submittedName>
</protein>
<accession>A0A426X881</accession>
<reference evidence="2 3" key="1">
    <citation type="journal article" date="2014" name="Agronomy (Basel)">
        <title>A Draft Genome Sequence for Ensete ventricosum, the Drought-Tolerant Tree Against Hunger.</title>
        <authorList>
            <person name="Harrison J."/>
            <person name="Moore K.A."/>
            <person name="Paszkiewicz K."/>
            <person name="Jones T."/>
            <person name="Grant M."/>
            <person name="Ambacheew D."/>
            <person name="Muzemil S."/>
            <person name="Studholme D.J."/>
        </authorList>
    </citation>
    <scope>NUCLEOTIDE SEQUENCE [LARGE SCALE GENOMIC DNA]</scope>
</reference>